<dbReference type="AlphaFoldDB" id="A0A2H0VBT5"/>
<dbReference type="Pfam" id="PF18895">
    <property type="entry name" value="T4SS_pilin"/>
    <property type="match status" value="1"/>
</dbReference>
<keyword evidence="1" id="KW-1133">Transmembrane helix</keyword>
<gene>
    <name evidence="2" type="ORF">COT93_00855</name>
</gene>
<feature type="transmembrane region" description="Helical" evidence="1">
    <location>
        <begin position="29"/>
        <end position="47"/>
    </location>
</feature>
<name>A0A2H0VBT5_9BACT</name>
<evidence type="ECO:0000313" key="3">
    <source>
        <dbReference type="Proteomes" id="UP000229972"/>
    </source>
</evidence>
<evidence type="ECO:0000313" key="2">
    <source>
        <dbReference type="EMBL" id="PIR95750.1"/>
    </source>
</evidence>
<dbReference type="InterPro" id="IPR043993">
    <property type="entry name" value="T4SS_pilin"/>
</dbReference>
<reference evidence="3" key="1">
    <citation type="submission" date="2017-09" db="EMBL/GenBank/DDBJ databases">
        <title>Depth-based differentiation of microbial function through sediment-hosted aquifers and enrichment of novel symbionts in the deep terrestrial subsurface.</title>
        <authorList>
            <person name="Probst A.J."/>
            <person name="Ladd B."/>
            <person name="Jarett J.K."/>
            <person name="Geller-Mcgrath D.E."/>
            <person name="Sieber C.M.K."/>
            <person name="Emerson J.B."/>
            <person name="Anantharaman K."/>
            <person name="Thomas B.C."/>
            <person name="Malmstrom R."/>
            <person name="Stieglmeier M."/>
            <person name="Klingl A."/>
            <person name="Woyke T."/>
            <person name="Ryan C.M."/>
            <person name="Banfield J.F."/>
        </authorList>
    </citation>
    <scope>NUCLEOTIDE SEQUENCE [LARGE SCALE GENOMIC DNA]</scope>
</reference>
<dbReference type="NCBIfam" id="NF045849">
    <property type="entry name" value="ICE_MMCAP2_0565"/>
    <property type="match status" value="1"/>
</dbReference>
<keyword evidence="1" id="KW-0812">Transmembrane</keyword>
<protein>
    <submittedName>
        <fullName evidence="2">Uncharacterized protein</fullName>
    </submittedName>
</protein>
<evidence type="ECO:0000256" key="1">
    <source>
        <dbReference type="SAM" id="Phobius"/>
    </source>
</evidence>
<organism evidence="2 3">
    <name type="scientific">Candidatus Falkowbacteria bacterium CG10_big_fil_rev_8_21_14_0_10_37_18</name>
    <dbReference type="NCBI Taxonomy" id="1974562"/>
    <lineage>
        <taxon>Bacteria</taxon>
        <taxon>Candidatus Falkowiibacteriota</taxon>
    </lineage>
</organism>
<feature type="transmembrane region" description="Helical" evidence="1">
    <location>
        <begin position="128"/>
        <end position="148"/>
    </location>
</feature>
<feature type="transmembrane region" description="Helical" evidence="1">
    <location>
        <begin position="86"/>
        <end position="107"/>
    </location>
</feature>
<keyword evidence="1" id="KW-0472">Membrane</keyword>
<dbReference type="EMBL" id="PFAL01000011">
    <property type="protein sequence ID" value="PIR95750.1"/>
    <property type="molecule type" value="Genomic_DNA"/>
</dbReference>
<dbReference type="Proteomes" id="UP000229972">
    <property type="component" value="Unassembled WGS sequence"/>
</dbReference>
<accession>A0A2H0VBT5</accession>
<comment type="caution">
    <text evidence="2">The sequence shown here is derived from an EMBL/GenBank/DDBJ whole genome shotgun (WGS) entry which is preliminary data.</text>
</comment>
<proteinExistence type="predicted"/>
<sequence>MCFYGDFYIIEAKIIISYNINMSITKKRLFSFVLLAIFSLATISFSLPAQANPDLVDSQAGWAEIGQIAFGSSDTPDDIRFTMARVINVALGFLGIIFLIIAVVAGFQYMTSRGNEEKTKEAMSMLRNAIIGLVIVLVAWILTRYSVIVMSQTVNGMPGYQFYPSY</sequence>